<evidence type="ECO:0000313" key="2">
    <source>
        <dbReference type="Proteomes" id="UP000789759"/>
    </source>
</evidence>
<feature type="non-terminal residue" evidence="1">
    <location>
        <position position="1"/>
    </location>
</feature>
<dbReference type="AlphaFoldDB" id="A0A9N9KGV3"/>
<name>A0A9N9KGV3_9GLOM</name>
<reference evidence="1" key="1">
    <citation type="submission" date="2021-06" db="EMBL/GenBank/DDBJ databases">
        <authorList>
            <person name="Kallberg Y."/>
            <person name="Tangrot J."/>
            <person name="Rosling A."/>
        </authorList>
    </citation>
    <scope>NUCLEOTIDE SEQUENCE</scope>
    <source>
        <strain evidence="1">FL966</strain>
    </source>
</reference>
<dbReference type="Proteomes" id="UP000789759">
    <property type="component" value="Unassembled WGS sequence"/>
</dbReference>
<accession>A0A9N9KGV3</accession>
<dbReference type="EMBL" id="CAJVQA010061887">
    <property type="protein sequence ID" value="CAG8829248.1"/>
    <property type="molecule type" value="Genomic_DNA"/>
</dbReference>
<evidence type="ECO:0000313" key="1">
    <source>
        <dbReference type="EMBL" id="CAG8829248.1"/>
    </source>
</evidence>
<proteinExistence type="predicted"/>
<protein>
    <submittedName>
        <fullName evidence="1">7314_t:CDS:1</fullName>
    </submittedName>
</protein>
<organism evidence="1 2">
    <name type="scientific">Cetraspora pellucida</name>
    <dbReference type="NCBI Taxonomy" id="1433469"/>
    <lineage>
        <taxon>Eukaryota</taxon>
        <taxon>Fungi</taxon>
        <taxon>Fungi incertae sedis</taxon>
        <taxon>Mucoromycota</taxon>
        <taxon>Glomeromycotina</taxon>
        <taxon>Glomeromycetes</taxon>
        <taxon>Diversisporales</taxon>
        <taxon>Gigasporaceae</taxon>
        <taxon>Cetraspora</taxon>
    </lineage>
</organism>
<sequence length="49" mass="5908">QTTKYNLINDKQNMKQDQFIEYKEVLKHDQVTEDNLIHDQTSEITQLDI</sequence>
<comment type="caution">
    <text evidence="1">The sequence shown here is derived from an EMBL/GenBank/DDBJ whole genome shotgun (WGS) entry which is preliminary data.</text>
</comment>
<gene>
    <name evidence="1" type="ORF">CPELLU_LOCUS20473</name>
</gene>
<keyword evidence="2" id="KW-1185">Reference proteome</keyword>